<feature type="domain" description="Fumarylacetoacetase-like C-terminal" evidence="3">
    <location>
        <begin position="93"/>
        <end position="299"/>
    </location>
</feature>
<evidence type="ECO:0000313" key="5">
    <source>
        <dbReference type="Proteomes" id="UP001500782"/>
    </source>
</evidence>
<dbReference type="EMBL" id="BAAADJ010000002">
    <property type="protein sequence ID" value="GAA0314472.1"/>
    <property type="molecule type" value="Genomic_DNA"/>
</dbReference>
<dbReference type="PANTHER" id="PTHR11820:SF7">
    <property type="entry name" value="ACYLPYRUVASE FAHD1, MITOCHONDRIAL"/>
    <property type="match status" value="1"/>
</dbReference>
<dbReference type="GO" id="GO:0016787">
    <property type="term" value="F:hydrolase activity"/>
    <property type="evidence" value="ECO:0007669"/>
    <property type="project" value="UniProtKB-KW"/>
</dbReference>
<dbReference type="PANTHER" id="PTHR11820">
    <property type="entry name" value="ACYLPYRUVASE"/>
    <property type="match status" value="1"/>
</dbReference>
<name>A0ABN0VQ47_9BACI</name>
<evidence type="ECO:0000256" key="2">
    <source>
        <dbReference type="ARBA" id="ARBA00022723"/>
    </source>
</evidence>
<reference evidence="4 5" key="1">
    <citation type="journal article" date="2019" name="Int. J. Syst. Evol. Microbiol.">
        <title>The Global Catalogue of Microorganisms (GCM) 10K type strain sequencing project: providing services to taxonomists for standard genome sequencing and annotation.</title>
        <authorList>
            <consortium name="The Broad Institute Genomics Platform"/>
            <consortium name="The Broad Institute Genome Sequencing Center for Infectious Disease"/>
            <person name="Wu L."/>
            <person name="Ma J."/>
        </authorList>
    </citation>
    <scope>NUCLEOTIDE SEQUENCE [LARGE SCALE GENOMIC DNA]</scope>
    <source>
        <strain evidence="4 5">JCM 9731</strain>
    </source>
</reference>
<dbReference type="Gene3D" id="3.90.850.10">
    <property type="entry name" value="Fumarylacetoacetase-like, C-terminal domain"/>
    <property type="match status" value="1"/>
</dbReference>
<evidence type="ECO:0000313" key="4">
    <source>
        <dbReference type="EMBL" id="GAA0314472.1"/>
    </source>
</evidence>
<evidence type="ECO:0000259" key="3">
    <source>
        <dbReference type="Pfam" id="PF01557"/>
    </source>
</evidence>
<sequence length="302" mass="33479">MKFVTAVKNQVEFVGVIVEGQELIFNLHTIDEARGTKKTPNHLIDCIEQGEAFVQHVKDCISWVESQDQTGTFVYPISEVKLLAPIPRPSKNIFCIGKNYVEHALEMGTKEDIPEHVMVFTKPPTSVIGHNDPIDLHSQVTSALDYEGELAVIIGKKGKNISREEADQYIFGYTIINDVTARDMQSRHKQFFMGKSLDTSCPMGPWIVHHSGVDNPSNLQITTKVNEETRQDSSTKHLIFPIDELISTLSQGRTLEPGDIIATGTPKGVGKGFNPPRFLKAGDVVEITVEGIGTLTNRVEDL</sequence>
<dbReference type="Pfam" id="PF01557">
    <property type="entry name" value="FAA_hydrolase"/>
    <property type="match status" value="1"/>
</dbReference>
<organism evidence="4 5">
    <name type="scientific">Bacillus carboniphilus</name>
    <dbReference type="NCBI Taxonomy" id="86663"/>
    <lineage>
        <taxon>Bacteria</taxon>
        <taxon>Bacillati</taxon>
        <taxon>Bacillota</taxon>
        <taxon>Bacilli</taxon>
        <taxon>Bacillales</taxon>
        <taxon>Bacillaceae</taxon>
        <taxon>Bacillus</taxon>
    </lineage>
</organism>
<comment type="caution">
    <text evidence="4">The sequence shown here is derived from an EMBL/GenBank/DDBJ whole genome shotgun (WGS) entry which is preliminary data.</text>
</comment>
<accession>A0ABN0VQ47</accession>
<protein>
    <submittedName>
        <fullName evidence="4">Fumarylacetoacetate hydrolase family protein</fullName>
    </submittedName>
</protein>
<keyword evidence="2" id="KW-0479">Metal-binding</keyword>
<dbReference type="RefSeq" id="WP_343795405.1">
    <property type="nucleotide sequence ID" value="NZ_BAAADJ010000002.1"/>
</dbReference>
<evidence type="ECO:0000256" key="1">
    <source>
        <dbReference type="ARBA" id="ARBA00010211"/>
    </source>
</evidence>
<keyword evidence="5" id="KW-1185">Reference proteome</keyword>
<comment type="similarity">
    <text evidence="1">Belongs to the FAH family.</text>
</comment>
<keyword evidence="4" id="KW-0378">Hydrolase</keyword>
<proteinExistence type="inferred from homology"/>
<dbReference type="InterPro" id="IPR036663">
    <property type="entry name" value="Fumarylacetoacetase_C_sf"/>
</dbReference>
<gene>
    <name evidence="4" type="ORF">GCM10008967_01230</name>
</gene>
<dbReference type="InterPro" id="IPR011234">
    <property type="entry name" value="Fumarylacetoacetase-like_C"/>
</dbReference>
<dbReference type="SUPFAM" id="SSF56529">
    <property type="entry name" value="FAH"/>
    <property type="match status" value="1"/>
</dbReference>
<dbReference type="Proteomes" id="UP001500782">
    <property type="component" value="Unassembled WGS sequence"/>
</dbReference>